<accession>A0ACB7UAD0</accession>
<reference evidence="2" key="1">
    <citation type="journal article" date="2022" name="Nat. Commun.">
        <title>Chromosome evolution and the genetic basis of agronomically important traits in greater yam.</title>
        <authorList>
            <person name="Bredeson J.V."/>
            <person name="Lyons J.B."/>
            <person name="Oniyinde I.O."/>
            <person name="Okereke N.R."/>
            <person name="Kolade O."/>
            <person name="Nnabue I."/>
            <person name="Nwadili C.O."/>
            <person name="Hribova E."/>
            <person name="Parker M."/>
            <person name="Nwogha J."/>
            <person name="Shu S."/>
            <person name="Carlson J."/>
            <person name="Kariba R."/>
            <person name="Muthemba S."/>
            <person name="Knop K."/>
            <person name="Barton G.J."/>
            <person name="Sherwood A.V."/>
            <person name="Lopez-Montes A."/>
            <person name="Asiedu R."/>
            <person name="Jamnadass R."/>
            <person name="Muchugi A."/>
            <person name="Goodstein D."/>
            <person name="Egesi C.N."/>
            <person name="Featherston J."/>
            <person name="Asfaw A."/>
            <person name="Simpson G.G."/>
            <person name="Dolezel J."/>
            <person name="Hendre P.S."/>
            <person name="Van Deynze A."/>
            <person name="Kumar P.L."/>
            <person name="Obidiegwu J.E."/>
            <person name="Bhattacharjee R."/>
            <person name="Rokhsar D.S."/>
        </authorList>
    </citation>
    <scope>NUCLEOTIDE SEQUENCE [LARGE SCALE GENOMIC DNA]</scope>
    <source>
        <strain evidence="2">cv. TDa95/00328</strain>
    </source>
</reference>
<evidence type="ECO:0000313" key="2">
    <source>
        <dbReference type="Proteomes" id="UP000827976"/>
    </source>
</evidence>
<sequence>MEYSSSEDDEPIDGDIDFGDEITQSDADQHAVGVAAPLHFFNHSESSIMPLESAIGNELLVVDGNVKDLVPFLGMEFESDVAARNFYNNYALRLGFGIRVARSRSERRKGVEVLVMKRFVCLKEGHHKKKVTEYSGVKKKRKRLSIRDGCPAMMEVVRRGQEKWVVTKLILEHTHVVVSPDKAREIQLNRLSGKELEHENYLKDMRQKAFGEGDAQGLLEYFKRTQSSNSGFFYSMQVDSRNCMTNVFWADARARMAYGHFGDAVTFDTSYKKNENMPPFAVFTGVNHHGQPVVFGCALVIDNTESSYVWLFETWVTAMYGQDPISLTTDQSRAIGAAVAKVFPNTRHRLCNWRILSKCKKKLLDVCSRYPTFHEELKRCVNEPETERMFEMRWKSLIDKYDLRENTWLQSLHSIRQKWIPAYLKESFFAEMSTMERSESLNKFYRRHFNTKTTLQSFLAKFDQAVDSRHEKEIQDDYSMQNSQHILKTDLPLEKHAAVTYTRAIFERFQVELLEALNYYIGKVQEGAISKYSVARSTDSHNYQVVTFYESQKKAVCSCHKFEFSGILCRHVLALLWASDVNFIPEQYILKRWTRKAKSSPSLDERAVEMRSYCQDSPLLRYNDLFRDAIRCAEKGAVSPETFKVAKDMLQKAFADLVSLQENMVKTGQHPSPNI</sequence>
<protein>
    <submittedName>
        <fullName evidence="1">FHY3/FAR1 family protein</fullName>
    </submittedName>
</protein>
<name>A0ACB7UAD0_DIOAL</name>
<organism evidence="1 2">
    <name type="scientific">Dioscorea alata</name>
    <name type="common">Purple yam</name>
    <dbReference type="NCBI Taxonomy" id="55571"/>
    <lineage>
        <taxon>Eukaryota</taxon>
        <taxon>Viridiplantae</taxon>
        <taxon>Streptophyta</taxon>
        <taxon>Embryophyta</taxon>
        <taxon>Tracheophyta</taxon>
        <taxon>Spermatophyta</taxon>
        <taxon>Magnoliopsida</taxon>
        <taxon>Liliopsida</taxon>
        <taxon>Dioscoreales</taxon>
        <taxon>Dioscoreaceae</taxon>
        <taxon>Dioscorea</taxon>
    </lineage>
</organism>
<dbReference type="EMBL" id="CM037027">
    <property type="protein sequence ID" value="KAH7657256.1"/>
    <property type="molecule type" value="Genomic_DNA"/>
</dbReference>
<keyword evidence="2" id="KW-1185">Reference proteome</keyword>
<comment type="caution">
    <text evidence="1">The sequence shown here is derived from an EMBL/GenBank/DDBJ whole genome shotgun (WGS) entry which is preliminary data.</text>
</comment>
<evidence type="ECO:0000313" key="1">
    <source>
        <dbReference type="EMBL" id="KAH7657256.1"/>
    </source>
</evidence>
<dbReference type="Proteomes" id="UP000827976">
    <property type="component" value="Chromosome 17"/>
</dbReference>
<gene>
    <name evidence="1" type="ORF">IHE45_17G010000</name>
</gene>
<proteinExistence type="predicted"/>